<protein>
    <submittedName>
        <fullName evidence="2">CLUMA_CG012441, isoform A</fullName>
    </submittedName>
</protein>
<keyword evidence="1" id="KW-0472">Membrane</keyword>
<keyword evidence="1" id="KW-0812">Transmembrane</keyword>
<evidence type="ECO:0000313" key="3">
    <source>
        <dbReference type="Proteomes" id="UP000183832"/>
    </source>
</evidence>
<organism evidence="2 3">
    <name type="scientific">Clunio marinus</name>
    <dbReference type="NCBI Taxonomy" id="568069"/>
    <lineage>
        <taxon>Eukaryota</taxon>
        <taxon>Metazoa</taxon>
        <taxon>Ecdysozoa</taxon>
        <taxon>Arthropoda</taxon>
        <taxon>Hexapoda</taxon>
        <taxon>Insecta</taxon>
        <taxon>Pterygota</taxon>
        <taxon>Neoptera</taxon>
        <taxon>Endopterygota</taxon>
        <taxon>Diptera</taxon>
        <taxon>Nematocera</taxon>
        <taxon>Chironomoidea</taxon>
        <taxon>Chironomidae</taxon>
        <taxon>Clunio</taxon>
    </lineage>
</organism>
<reference evidence="2 3" key="1">
    <citation type="submission" date="2015-04" db="EMBL/GenBank/DDBJ databases">
        <authorList>
            <person name="Syromyatnikov M.Y."/>
            <person name="Popov V.N."/>
        </authorList>
    </citation>
    <scope>NUCLEOTIDE SEQUENCE [LARGE SCALE GENOMIC DNA]</scope>
</reference>
<dbReference type="EMBL" id="CVRI01000048">
    <property type="protein sequence ID" value="CRK99095.1"/>
    <property type="molecule type" value="Genomic_DNA"/>
</dbReference>
<gene>
    <name evidence="2" type="ORF">CLUMA_CG012441</name>
</gene>
<sequence length="65" mass="7228">MNYHREGATPNRLLLEKPKRLSSSKRDKVIIPIVTFPLADVIVVITSTNALDASFSPFSYFTSSS</sequence>
<keyword evidence="3" id="KW-1185">Reference proteome</keyword>
<name>A0A1J1IFQ0_9DIPT</name>
<dbReference type="AlphaFoldDB" id="A0A1J1IFQ0"/>
<accession>A0A1J1IFQ0</accession>
<proteinExistence type="predicted"/>
<dbReference type="Proteomes" id="UP000183832">
    <property type="component" value="Unassembled WGS sequence"/>
</dbReference>
<feature type="transmembrane region" description="Helical" evidence="1">
    <location>
        <begin position="29"/>
        <end position="51"/>
    </location>
</feature>
<evidence type="ECO:0000256" key="1">
    <source>
        <dbReference type="SAM" id="Phobius"/>
    </source>
</evidence>
<keyword evidence="1" id="KW-1133">Transmembrane helix</keyword>
<evidence type="ECO:0000313" key="2">
    <source>
        <dbReference type="EMBL" id="CRK99095.1"/>
    </source>
</evidence>